<evidence type="ECO:0000256" key="1">
    <source>
        <dbReference type="SAM" id="MobiDB-lite"/>
    </source>
</evidence>
<organism evidence="2 3">
    <name type="scientific">Oryza meyeriana var. granulata</name>
    <dbReference type="NCBI Taxonomy" id="110450"/>
    <lineage>
        <taxon>Eukaryota</taxon>
        <taxon>Viridiplantae</taxon>
        <taxon>Streptophyta</taxon>
        <taxon>Embryophyta</taxon>
        <taxon>Tracheophyta</taxon>
        <taxon>Spermatophyta</taxon>
        <taxon>Magnoliopsida</taxon>
        <taxon>Liliopsida</taxon>
        <taxon>Poales</taxon>
        <taxon>Poaceae</taxon>
        <taxon>BOP clade</taxon>
        <taxon>Oryzoideae</taxon>
        <taxon>Oryzeae</taxon>
        <taxon>Oryzinae</taxon>
        <taxon>Oryza</taxon>
        <taxon>Oryza meyeriana</taxon>
    </lineage>
</organism>
<gene>
    <name evidence="2" type="ORF">E2562_032963</name>
</gene>
<evidence type="ECO:0000313" key="2">
    <source>
        <dbReference type="EMBL" id="KAF0909251.1"/>
    </source>
</evidence>
<sequence length="130" mass="14439">MAVARKVRSWIRVGVEGGWVRVEDEWFFGLRRDSSVAGATSAEEDGVGSCHRKQGRQRGTERLAEKRRKSAVRVEEGMDAFCGRNFDNPDQERYRKYKPCQRRRGVTGGRGIGRGTGASAVVLGLSHGNT</sequence>
<accession>A0A6G1D9Z7</accession>
<name>A0A6G1D9Z7_9ORYZ</name>
<feature type="region of interest" description="Disordered" evidence="1">
    <location>
        <begin position="38"/>
        <end position="69"/>
    </location>
</feature>
<reference evidence="2 3" key="1">
    <citation type="submission" date="2019-11" db="EMBL/GenBank/DDBJ databases">
        <title>Whole genome sequence of Oryza granulata.</title>
        <authorList>
            <person name="Li W."/>
        </authorList>
    </citation>
    <scope>NUCLEOTIDE SEQUENCE [LARGE SCALE GENOMIC DNA]</scope>
    <source>
        <strain evidence="3">cv. Menghai</strain>
        <tissue evidence="2">Leaf</tissue>
    </source>
</reference>
<dbReference type="Proteomes" id="UP000479710">
    <property type="component" value="Unassembled WGS sequence"/>
</dbReference>
<proteinExistence type="predicted"/>
<dbReference type="AlphaFoldDB" id="A0A6G1D9Z7"/>
<evidence type="ECO:0000313" key="3">
    <source>
        <dbReference type="Proteomes" id="UP000479710"/>
    </source>
</evidence>
<keyword evidence="3" id="KW-1185">Reference proteome</keyword>
<dbReference type="EMBL" id="SPHZ02000007">
    <property type="protein sequence ID" value="KAF0909251.1"/>
    <property type="molecule type" value="Genomic_DNA"/>
</dbReference>
<protein>
    <submittedName>
        <fullName evidence="2">Uncharacterized protein</fullName>
    </submittedName>
</protein>
<comment type="caution">
    <text evidence="2">The sequence shown here is derived from an EMBL/GenBank/DDBJ whole genome shotgun (WGS) entry which is preliminary data.</text>
</comment>